<gene>
    <name evidence="2" type="ORF">GJ697_01115</name>
</gene>
<name>A0A6L5QA08_9BURK</name>
<dbReference type="SUPFAM" id="SSF53474">
    <property type="entry name" value="alpha/beta-Hydrolases"/>
    <property type="match status" value="1"/>
</dbReference>
<proteinExistence type="predicted"/>
<accession>A0A6L5QA08</accession>
<feature type="domain" description="AB hydrolase-1" evidence="1">
    <location>
        <begin position="45"/>
        <end position="266"/>
    </location>
</feature>
<dbReference type="Proteomes" id="UP000481037">
    <property type="component" value="Unassembled WGS sequence"/>
</dbReference>
<dbReference type="InterPro" id="IPR029058">
    <property type="entry name" value="AB_hydrolase_fold"/>
</dbReference>
<evidence type="ECO:0000313" key="2">
    <source>
        <dbReference type="EMBL" id="MRX06430.1"/>
    </source>
</evidence>
<dbReference type="RefSeq" id="WP_154361766.1">
    <property type="nucleotide sequence ID" value="NZ_WKJM01000001.1"/>
</dbReference>
<dbReference type="NCBIfam" id="TIGR03100">
    <property type="entry name" value="hydr1_PEP"/>
    <property type="match status" value="1"/>
</dbReference>
<dbReference type="EMBL" id="WKJM01000001">
    <property type="protein sequence ID" value="MRX06430.1"/>
    <property type="molecule type" value="Genomic_DNA"/>
</dbReference>
<keyword evidence="2" id="KW-0378">Hydrolase</keyword>
<dbReference type="AlphaFoldDB" id="A0A6L5QA08"/>
<dbReference type="Gene3D" id="3.40.50.1820">
    <property type="entry name" value="alpha/beta hydrolase"/>
    <property type="match status" value="1"/>
</dbReference>
<dbReference type="Pfam" id="PF12697">
    <property type="entry name" value="Abhydrolase_6"/>
    <property type="match status" value="1"/>
</dbReference>
<dbReference type="InterPro" id="IPR000073">
    <property type="entry name" value="AB_hydrolase_1"/>
</dbReference>
<evidence type="ECO:0000259" key="1">
    <source>
        <dbReference type="Pfam" id="PF12697"/>
    </source>
</evidence>
<dbReference type="GO" id="GO:0016787">
    <property type="term" value="F:hydrolase activity"/>
    <property type="evidence" value="ECO:0007669"/>
    <property type="project" value="UniProtKB-KW"/>
</dbReference>
<keyword evidence="3" id="KW-1185">Reference proteome</keyword>
<evidence type="ECO:0000313" key="3">
    <source>
        <dbReference type="Proteomes" id="UP000481037"/>
    </source>
</evidence>
<organism evidence="2 3">
    <name type="scientific">Duganella alba</name>
    <dbReference type="NCBI Taxonomy" id="2666081"/>
    <lineage>
        <taxon>Bacteria</taxon>
        <taxon>Pseudomonadati</taxon>
        <taxon>Pseudomonadota</taxon>
        <taxon>Betaproteobacteria</taxon>
        <taxon>Burkholderiales</taxon>
        <taxon>Oxalobacteraceae</taxon>
        <taxon>Telluria group</taxon>
        <taxon>Duganella</taxon>
    </lineage>
</organism>
<comment type="caution">
    <text evidence="2">The sequence shown here is derived from an EMBL/GenBank/DDBJ whole genome shotgun (WGS) entry which is preliminary data.</text>
</comment>
<dbReference type="InterPro" id="IPR017531">
    <property type="entry name" value="Hydrolase-1_PEP"/>
</dbReference>
<reference evidence="2 3" key="1">
    <citation type="submission" date="2019-11" db="EMBL/GenBank/DDBJ databases">
        <title>Novel species isolated from a subtropical stream in China.</title>
        <authorList>
            <person name="Lu H."/>
        </authorList>
    </citation>
    <scope>NUCLEOTIDE SEQUENCE [LARGE SCALE GENOMIC DNA]</scope>
    <source>
        <strain evidence="2 3">FT25W</strain>
    </source>
</reference>
<sequence>MPSQRVLHFTCHDCWLFGILHVPDEPLTRGVLIVTGGPQYRIGSHRQFVLLARHLAEHSVPVMRFDYRGMGDSEGEMRDFESIQDDLEAAICEFFSAMPSLKELVLWGLCDGATAAAFHAPADPRVAGLVMLNPWVRTTQGEARTTLRHYYLQRMRDREFWRKLAHGRFGWRRALTSFGQVALAARQPSAQVQPLPERLYQSLQRFRGQVLIILSGADLGAREFMALARQHAHWRGLLASPRVRQAVIPHANHTFARKAWRDEVAEICTRWIQAW</sequence>
<protein>
    <submittedName>
        <fullName evidence="2">Hydrolase 1, exosortase A system-associated</fullName>
    </submittedName>
</protein>